<keyword evidence="2 6" id="KW-0067">ATP-binding</keyword>
<feature type="domain" description="YjeF C-terminal" evidence="7">
    <location>
        <begin position="6"/>
        <end position="273"/>
    </location>
</feature>
<dbReference type="EC" id="4.2.1.136" evidence="6"/>
<name>A0A7J5AJE9_9FLAO</name>
<dbReference type="SUPFAM" id="SSF53613">
    <property type="entry name" value="Ribokinase-like"/>
    <property type="match status" value="1"/>
</dbReference>
<dbReference type="Proteomes" id="UP000490922">
    <property type="component" value="Unassembled WGS sequence"/>
</dbReference>
<dbReference type="InterPro" id="IPR029056">
    <property type="entry name" value="Ribokinase-like"/>
</dbReference>
<proteinExistence type="inferred from homology"/>
<comment type="cofactor">
    <cofactor evidence="6">
        <name>Mg(2+)</name>
        <dbReference type="ChEBI" id="CHEBI:18420"/>
    </cofactor>
</comment>
<dbReference type="EMBL" id="WAEM01000001">
    <property type="protein sequence ID" value="KAB1157741.1"/>
    <property type="molecule type" value="Genomic_DNA"/>
</dbReference>
<keyword evidence="3 6" id="KW-0521">NADP</keyword>
<evidence type="ECO:0000256" key="3">
    <source>
        <dbReference type="ARBA" id="ARBA00022857"/>
    </source>
</evidence>
<evidence type="ECO:0000256" key="1">
    <source>
        <dbReference type="ARBA" id="ARBA00022741"/>
    </source>
</evidence>
<evidence type="ECO:0000256" key="6">
    <source>
        <dbReference type="HAMAP-Rule" id="MF_01965"/>
    </source>
</evidence>
<feature type="binding site" evidence="6">
    <location>
        <position position="150"/>
    </location>
    <ligand>
        <name>(6S)-NADPHX</name>
        <dbReference type="ChEBI" id="CHEBI:64076"/>
    </ligand>
</feature>
<comment type="catalytic activity">
    <reaction evidence="6">
        <text>(6S)-NADHX + ADP = AMP + phosphate + NADH + H(+)</text>
        <dbReference type="Rhea" id="RHEA:32223"/>
        <dbReference type="ChEBI" id="CHEBI:15378"/>
        <dbReference type="ChEBI" id="CHEBI:43474"/>
        <dbReference type="ChEBI" id="CHEBI:57945"/>
        <dbReference type="ChEBI" id="CHEBI:64074"/>
        <dbReference type="ChEBI" id="CHEBI:456215"/>
        <dbReference type="ChEBI" id="CHEBI:456216"/>
        <dbReference type="EC" id="4.2.1.136"/>
    </reaction>
</comment>
<dbReference type="GO" id="GO:0046496">
    <property type="term" value="P:nicotinamide nucleotide metabolic process"/>
    <property type="evidence" value="ECO:0007669"/>
    <property type="project" value="UniProtKB-UniRule"/>
</dbReference>
<evidence type="ECO:0000256" key="5">
    <source>
        <dbReference type="ARBA" id="ARBA00023239"/>
    </source>
</evidence>
<feature type="binding site" evidence="6">
    <location>
        <position position="213"/>
    </location>
    <ligand>
        <name>AMP</name>
        <dbReference type="ChEBI" id="CHEBI:456215"/>
    </ligand>
</feature>
<dbReference type="GO" id="GO:0005524">
    <property type="term" value="F:ATP binding"/>
    <property type="evidence" value="ECO:0007669"/>
    <property type="project" value="UniProtKB-KW"/>
</dbReference>
<comment type="function">
    <text evidence="6">Catalyzes the dehydration of the S-form of NAD(P)HX at the expense of ADP, which is converted to AMP. Together with NAD(P)HX epimerase, which catalyzes the epimerization of the S- and R-forms, the enzyme allows the repair of both epimers of NAD(P)HX, a damaged form of NAD(P)H that is a result of enzymatic or heat-dependent hydration.</text>
</comment>
<dbReference type="GO" id="GO:0052855">
    <property type="term" value="F:ADP-dependent NAD(P)H-hydrate dehydratase activity"/>
    <property type="evidence" value="ECO:0007669"/>
    <property type="project" value="UniProtKB-UniRule"/>
</dbReference>
<evidence type="ECO:0000256" key="2">
    <source>
        <dbReference type="ARBA" id="ARBA00022840"/>
    </source>
</evidence>
<dbReference type="OrthoDB" id="9806925at2"/>
<comment type="subunit">
    <text evidence="6">Homotetramer.</text>
</comment>
<comment type="caution">
    <text evidence="8">The sequence shown here is derived from an EMBL/GenBank/DDBJ whole genome shotgun (WGS) entry which is preliminary data.</text>
</comment>
<dbReference type="CDD" id="cd01171">
    <property type="entry name" value="YXKO-related"/>
    <property type="match status" value="1"/>
</dbReference>
<dbReference type="GO" id="GO:0110051">
    <property type="term" value="P:metabolite repair"/>
    <property type="evidence" value="ECO:0007669"/>
    <property type="project" value="TreeGrafter"/>
</dbReference>
<dbReference type="HAMAP" id="MF_01965">
    <property type="entry name" value="NADHX_dehydratase"/>
    <property type="match status" value="1"/>
</dbReference>
<feature type="binding site" evidence="6">
    <location>
        <position position="214"/>
    </location>
    <ligand>
        <name>(6S)-NADPHX</name>
        <dbReference type="ChEBI" id="CHEBI:64076"/>
    </ligand>
</feature>
<dbReference type="RefSeq" id="WP_151105934.1">
    <property type="nucleotide sequence ID" value="NZ_WAEM01000001.1"/>
</dbReference>
<dbReference type="GO" id="GO:0052856">
    <property type="term" value="F:NAD(P)HX epimerase activity"/>
    <property type="evidence" value="ECO:0007669"/>
    <property type="project" value="TreeGrafter"/>
</dbReference>
<evidence type="ECO:0000313" key="8">
    <source>
        <dbReference type="EMBL" id="KAB1157741.1"/>
    </source>
</evidence>
<dbReference type="NCBIfam" id="TIGR00196">
    <property type="entry name" value="yjeF_cterm"/>
    <property type="match status" value="1"/>
</dbReference>
<keyword evidence="9" id="KW-1185">Reference proteome</keyword>
<evidence type="ECO:0000313" key="9">
    <source>
        <dbReference type="Proteomes" id="UP000490922"/>
    </source>
</evidence>
<sequence>MIQKLVQSKIKSILKIRNSDSNKGTFGHALLIVGSKGKMGAAVISAKACLRSGVGLLTLDVPSKERAIVQISIPEAMVIDRKNKEIDFTFFSAIGIGSGIGITKNTQDILIQLLEEYKQPLVIDADALNIISSNKKLLKKIPKGTILTPHTKEFDRLFGDHIATEERIKSAVKKAKELNCIIVLKGHKTVITNGTETFQNTTGNAGLAKGGSGDALTGMITAFLASNYTPFESAKLGVYLHGFAADYTLKKQSMESMLITDVIENIGYSFKSCLKSP</sequence>
<keyword evidence="4 6" id="KW-0520">NAD</keyword>
<keyword evidence="1 6" id="KW-0547">Nucleotide-binding</keyword>
<feature type="binding site" evidence="6">
    <location>
        <position position="99"/>
    </location>
    <ligand>
        <name>(6S)-NADPHX</name>
        <dbReference type="ChEBI" id="CHEBI:64076"/>
    </ligand>
</feature>
<organism evidence="8 9">
    <name type="scientific">Flavobacterium luteum</name>
    <dbReference type="NCBI Taxonomy" id="2026654"/>
    <lineage>
        <taxon>Bacteria</taxon>
        <taxon>Pseudomonadati</taxon>
        <taxon>Bacteroidota</taxon>
        <taxon>Flavobacteriia</taxon>
        <taxon>Flavobacteriales</taxon>
        <taxon>Flavobacteriaceae</taxon>
        <taxon>Flavobacterium</taxon>
    </lineage>
</organism>
<gene>
    <name evidence="6" type="primary">nnrD</name>
    <name evidence="8" type="ORF">F6464_01255</name>
</gene>
<reference evidence="8 9" key="1">
    <citation type="submission" date="2019-09" db="EMBL/GenBank/DDBJ databases">
        <title>Flavobacterium sp. nov., isolated from glacier ice.</title>
        <authorList>
            <person name="Liu Q."/>
        </authorList>
    </citation>
    <scope>NUCLEOTIDE SEQUENCE [LARGE SCALE GENOMIC DNA]</scope>
    <source>
        <strain evidence="8 9">NBRC 112527</strain>
    </source>
</reference>
<dbReference type="PROSITE" id="PS51383">
    <property type="entry name" value="YJEF_C_3"/>
    <property type="match status" value="1"/>
</dbReference>
<protein>
    <recommendedName>
        <fullName evidence="6">ADP-dependent (S)-NAD(P)H-hydrate dehydratase</fullName>
        <ecNumber evidence="6">4.2.1.136</ecNumber>
    </recommendedName>
    <alternativeName>
        <fullName evidence="6">ADP-dependent NAD(P)HX dehydratase</fullName>
    </alternativeName>
</protein>
<dbReference type="InterPro" id="IPR000631">
    <property type="entry name" value="CARKD"/>
</dbReference>
<dbReference type="AlphaFoldDB" id="A0A7J5AJE9"/>
<evidence type="ECO:0000256" key="4">
    <source>
        <dbReference type="ARBA" id="ARBA00023027"/>
    </source>
</evidence>
<comment type="catalytic activity">
    <reaction evidence="6">
        <text>(6S)-NADPHX + ADP = AMP + phosphate + NADPH + H(+)</text>
        <dbReference type="Rhea" id="RHEA:32235"/>
        <dbReference type="ChEBI" id="CHEBI:15378"/>
        <dbReference type="ChEBI" id="CHEBI:43474"/>
        <dbReference type="ChEBI" id="CHEBI:57783"/>
        <dbReference type="ChEBI" id="CHEBI:64076"/>
        <dbReference type="ChEBI" id="CHEBI:456215"/>
        <dbReference type="ChEBI" id="CHEBI:456216"/>
        <dbReference type="EC" id="4.2.1.136"/>
    </reaction>
</comment>
<dbReference type="PANTHER" id="PTHR12592">
    <property type="entry name" value="ATP-DEPENDENT (S)-NAD(P)H-HYDRATE DEHYDRATASE FAMILY MEMBER"/>
    <property type="match status" value="1"/>
</dbReference>
<dbReference type="Pfam" id="PF01256">
    <property type="entry name" value="Carb_kinase"/>
    <property type="match status" value="1"/>
</dbReference>
<feature type="binding site" evidence="6">
    <location>
        <begin position="185"/>
        <end position="189"/>
    </location>
    <ligand>
        <name>AMP</name>
        <dbReference type="ChEBI" id="CHEBI:456215"/>
    </ligand>
</feature>
<comment type="similarity">
    <text evidence="6">Belongs to the NnrD/CARKD family.</text>
</comment>
<keyword evidence="5 6" id="KW-0456">Lyase</keyword>
<accession>A0A7J5AJE9</accession>
<feature type="binding site" evidence="6">
    <location>
        <position position="41"/>
    </location>
    <ligand>
        <name>(6S)-NADPHX</name>
        <dbReference type="ChEBI" id="CHEBI:64076"/>
    </ligand>
</feature>
<evidence type="ECO:0000259" key="7">
    <source>
        <dbReference type="PROSITE" id="PS51383"/>
    </source>
</evidence>
<dbReference type="Gene3D" id="3.40.1190.20">
    <property type="match status" value="1"/>
</dbReference>
<dbReference type="PANTHER" id="PTHR12592:SF0">
    <property type="entry name" value="ATP-DEPENDENT (S)-NAD(P)H-HYDRATE DEHYDRATASE"/>
    <property type="match status" value="1"/>
</dbReference>